<gene>
    <name evidence="2" type="ORF">POSPLADRAFT_1143932</name>
</gene>
<dbReference type="Proteomes" id="UP000194127">
    <property type="component" value="Unassembled WGS sequence"/>
</dbReference>
<feature type="region of interest" description="Disordered" evidence="1">
    <location>
        <begin position="228"/>
        <end position="268"/>
    </location>
</feature>
<dbReference type="EMBL" id="KZ110598">
    <property type="protein sequence ID" value="OSX61593.1"/>
    <property type="molecule type" value="Genomic_DNA"/>
</dbReference>
<feature type="compositionally biased region" description="Basic and acidic residues" evidence="1">
    <location>
        <begin position="251"/>
        <end position="268"/>
    </location>
</feature>
<evidence type="ECO:0000313" key="3">
    <source>
        <dbReference type="Proteomes" id="UP000194127"/>
    </source>
</evidence>
<dbReference type="AlphaFoldDB" id="A0A1X6MZH7"/>
<protein>
    <submittedName>
        <fullName evidence="2">Uncharacterized protein</fullName>
    </submittedName>
</protein>
<organism evidence="2 3">
    <name type="scientific">Postia placenta MAD-698-R-SB12</name>
    <dbReference type="NCBI Taxonomy" id="670580"/>
    <lineage>
        <taxon>Eukaryota</taxon>
        <taxon>Fungi</taxon>
        <taxon>Dikarya</taxon>
        <taxon>Basidiomycota</taxon>
        <taxon>Agaricomycotina</taxon>
        <taxon>Agaricomycetes</taxon>
        <taxon>Polyporales</taxon>
        <taxon>Adustoporiaceae</taxon>
        <taxon>Rhodonia</taxon>
    </lineage>
</organism>
<accession>A0A1X6MZH7</accession>
<sequence>MAAERYTGRHAHYDGVRASTSAGMILPPSNAHKGVEGGNQGAFRTSTYNQRQFHAVGSDMWWVKANSPTVRFRLQADGLNMKMKNKSRKLRRFCPLGTMPTVQQQAVATLHSLRITNLSDPHKDNASRRTWVIRANPGQLGPAQLARRSTAWLCGVYGQRGTEYARGACSAPKARPGMDGMLAQRTGPRTITALRKNFADIKPTEDACGEARARDGAQVGCFGTSPLVLDSVPGAGRPDKGGGGVSGRAEGQADKSSKSSKIQDDDGK</sequence>
<reference evidence="2 3" key="1">
    <citation type="submission" date="2017-04" db="EMBL/GenBank/DDBJ databases">
        <title>Genome Sequence of the Model Brown-Rot Fungus Postia placenta SB12.</title>
        <authorList>
            <consortium name="DOE Joint Genome Institute"/>
            <person name="Gaskell J."/>
            <person name="Kersten P."/>
            <person name="Larrondo L.F."/>
            <person name="Canessa P."/>
            <person name="Martinez D."/>
            <person name="Hibbett D."/>
            <person name="Schmoll M."/>
            <person name="Kubicek C.P."/>
            <person name="Martinez A.T."/>
            <person name="Yadav J."/>
            <person name="Master E."/>
            <person name="Magnuson J.K."/>
            <person name="James T."/>
            <person name="Yaver D."/>
            <person name="Berka R."/>
            <person name="Labutti K."/>
            <person name="Lipzen A."/>
            <person name="Aerts A."/>
            <person name="Barry K."/>
            <person name="Henrissat B."/>
            <person name="Blanchette R."/>
            <person name="Grigoriev I."/>
            <person name="Cullen D."/>
        </authorList>
    </citation>
    <scope>NUCLEOTIDE SEQUENCE [LARGE SCALE GENOMIC DNA]</scope>
    <source>
        <strain evidence="2 3">MAD-698-R-SB12</strain>
    </source>
</reference>
<evidence type="ECO:0000313" key="2">
    <source>
        <dbReference type="EMBL" id="OSX61593.1"/>
    </source>
</evidence>
<dbReference type="OrthoDB" id="10279508at2759"/>
<name>A0A1X6MZH7_9APHY</name>
<dbReference type="RefSeq" id="XP_024338387.1">
    <property type="nucleotide sequence ID" value="XM_024485634.1"/>
</dbReference>
<dbReference type="GeneID" id="36330583"/>
<proteinExistence type="predicted"/>
<evidence type="ECO:0000256" key="1">
    <source>
        <dbReference type="SAM" id="MobiDB-lite"/>
    </source>
</evidence>
<keyword evidence="3" id="KW-1185">Reference proteome</keyword>